<evidence type="ECO:0000313" key="3">
    <source>
        <dbReference type="Proteomes" id="UP001175211"/>
    </source>
</evidence>
<feature type="compositionally biased region" description="Basic and acidic residues" evidence="1">
    <location>
        <begin position="7"/>
        <end position="25"/>
    </location>
</feature>
<reference evidence="2" key="1">
    <citation type="submission" date="2023-06" db="EMBL/GenBank/DDBJ databases">
        <authorList>
            <consortium name="Lawrence Berkeley National Laboratory"/>
            <person name="Ahrendt S."/>
            <person name="Sahu N."/>
            <person name="Indic B."/>
            <person name="Wong-Bajracharya J."/>
            <person name="Merenyi Z."/>
            <person name="Ke H.-M."/>
            <person name="Monk M."/>
            <person name="Kocsube S."/>
            <person name="Drula E."/>
            <person name="Lipzen A."/>
            <person name="Balint B."/>
            <person name="Henrissat B."/>
            <person name="Andreopoulos B."/>
            <person name="Martin F.M."/>
            <person name="Harder C.B."/>
            <person name="Rigling D."/>
            <person name="Ford K.L."/>
            <person name="Foster G.D."/>
            <person name="Pangilinan J."/>
            <person name="Papanicolaou A."/>
            <person name="Barry K."/>
            <person name="LaButti K."/>
            <person name="Viragh M."/>
            <person name="Koriabine M."/>
            <person name="Yan M."/>
            <person name="Riley R."/>
            <person name="Champramary S."/>
            <person name="Plett K.L."/>
            <person name="Tsai I.J."/>
            <person name="Slot J."/>
            <person name="Sipos G."/>
            <person name="Plett J."/>
            <person name="Nagy L.G."/>
            <person name="Grigoriev I.V."/>
        </authorList>
    </citation>
    <scope>NUCLEOTIDE SEQUENCE</scope>
    <source>
        <strain evidence="2">CCBAS 213</strain>
    </source>
</reference>
<dbReference type="RefSeq" id="XP_060323707.1">
    <property type="nucleotide sequence ID" value="XM_060479920.1"/>
</dbReference>
<dbReference type="GeneID" id="85363468"/>
<dbReference type="AlphaFoldDB" id="A0AA39JE24"/>
<dbReference type="EMBL" id="JAUEPS010000075">
    <property type="protein sequence ID" value="KAK0440699.1"/>
    <property type="molecule type" value="Genomic_DNA"/>
</dbReference>
<feature type="compositionally biased region" description="Basic and acidic residues" evidence="1">
    <location>
        <begin position="299"/>
        <end position="309"/>
    </location>
</feature>
<keyword evidence="3" id="KW-1185">Reference proteome</keyword>
<evidence type="ECO:0000256" key="1">
    <source>
        <dbReference type="SAM" id="MobiDB-lite"/>
    </source>
</evidence>
<organism evidence="2 3">
    <name type="scientific">Armillaria tabescens</name>
    <name type="common">Ringless honey mushroom</name>
    <name type="synonym">Agaricus tabescens</name>
    <dbReference type="NCBI Taxonomy" id="1929756"/>
    <lineage>
        <taxon>Eukaryota</taxon>
        <taxon>Fungi</taxon>
        <taxon>Dikarya</taxon>
        <taxon>Basidiomycota</taxon>
        <taxon>Agaricomycotina</taxon>
        <taxon>Agaricomycetes</taxon>
        <taxon>Agaricomycetidae</taxon>
        <taxon>Agaricales</taxon>
        <taxon>Marasmiineae</taxon>
        <taxon>Physalacriaceae</taxon>
        <taxon>Desarmillaria</taxon>
    </lineage>
</organism>
<proteinExistence type="predicted"/>
<gene>
    <name evidence="2" type="ORF">EV420DRAFT_1730986</name>
</gene>
<name>A0AA39JE24_ARMTA</name>
<evidence type="ECO:0000313" key="2">
    <source>
        <dbReference type="EMBL" id="KAK0440699.1"/>
    </source>
</evidence>
<feature type="compositionally biased region" description="Basic and acidic residues" evidence="1">
    <location>
        <begin position="432"/>
        <end position="446"/>
    </location>
</feature>
<dbReference type="Proteomes" id="UP001175211">
    <property type="component" value="Unassembled WGS sequence"/>
</dbReference>
<accession>A0AA39JE24</accession>
<protein>
    <submittedName>
        <fullName evidence="2">Uncharacterized protein</fullName>
    </submittedName>
</protein>
<feature type="region of interest" description="Disordered" evidence="1">
    <location>
        <begin position="1"/>
        <end position="25"/>
    </location>
</feature>
<feature type="region of interest" description="Disordered" evidence="1">
    <location>
        <begin position="276"/>
        <end position="309"/>
    </location>
</feature>
<feature type="region of interest" description="Disordered" evidence="1">
    <location>
        <begin position="432"/>
        <end position="452"/>
    </location>
</feature>
<comment type="caution">
    <text evidence="2">The sequence shown here is derived from an EMBL/GenBank/DDBJ whole genome shotgun (WGS) entry which is preliminary data.</text>
</comment>
<sequence length="452" mass="51019">MNGTMESLREGRQKERQQTKLDSSVRRSCEEGIIEKIVVQNVTGEGSALRQWRKRNIDSPHHRAVASMNAILMQLTVAVQFTPRRCRPMANINNLSSNSHHVARLPSSTHDRRLQFTILFLALFSWHILSGKSLAIRAGWDEGWWEETRRLAAVSDSDGEYIGRLKYYDASRNRRVNGRIVLSNPSVAVQFTRRAVPSTILMPFISLPRIPSTFLIRDILLDLVIVAYLEQQEHGYSRTDSVGGDTARAEGGRLCQIATENRALPRCPTIGRLKDVDKSEQQFSSQSMSPRRVYAHRPHSAEKHPACTDKENKRRNTYSNVLLASSGKGLSKVPEALEGFHLVISELPSSASSAEHSGFIVMDNEDWVSWSRYHGHAPFQECANIHCIAISYVHFSCHFGKRKMKIGAIQEAASWCRVLNATSKATLQLKTTQREGIKKTKHDTPKRPRLSS</sequence>